<sequence length="78" mass="9031">MRPAYYFKKSTGELATGDYKKIQFIRRVYACTDCESGWSSVPLYDLSVYFPTFVDPEHHKGLLLTRNFGQLLCLFPLS</sequence>
<reference evidence="1 2" key="1">
    <citation type="journal article" date="2020" name="ISME J.">
        <title>Uncovering the hidden diversity of litter-decomposition mechanisms in mushroom-forming fungi.</title>
        <authorList>
            <person name="Floudas D."/>
            <person name="Bentzer J."/>
            <person name="Ahren D."/>
            <person name="Johansson T."/>
            <person name="Persson P."/>
            <person name="Tunlid A."/>
        </authorList>
    </citation>
    <scope>NUCLEOTIDE SEQUENCE [LARGE SCALE GENOMIC DNA]</scope>
    <source>
        <strain evidence="1 2">CBS 406.79</strain>
    </source>
</reference>
<protein>
    <submittedName>
        <fullName evidence="1">Uncharacterized protein</fullName>
    </submittedName>
</protein>
<evidence type="ECO:0000313" key="1">
    <source>
        <dbReference type="EMBL" id="KAF5341611.1"/>
    </source>
</evidence>
<dbReference type="AlphaFoldDB" id="A0A8H5CIH1"/>
<evidence type="ECO:0000313" key="2">
    <source>
        <dbReference type="Proteomes" id="UP000518752"/>
    </source>
</evidence>
<keyword evidence="2" id="KW-1185">Reference proteome</keyword>
<dbReference type="EMBL" id="JAACJN010000494">
    <property type="protein sequence ID" value="KAF5341611.1"/>
    <property type="molecule type" value="Genomic_DNA"/>
</dbReference>
<gene>
    <name evidence="1" type="ORF">D9757_015031</name>
</gene>
<name>A0A8H5CIH1_9AGAR</name>
<comment type="caution">
    <text evidence="1">The sequence shown here is derived from an EMBL/GenBank/DDBJ whole genome shotgun (WGS) entry which is preliminary data.</text>
</comment>
<dbReference type="Proteomes" id="UP000518752">
    <property type="component" value="Unassembled WGS sequence"/>
</dbReference>
<proteinExistence type="predicted"/>
<organism evidence="1 2">
    <name type="scientific">Collybiopsis confluens</name>
    <dbReference type="NCBI Taxonomy" id="2823264"/>
    <lineage>
        <taxon>Eukaryota</taxon>
        <taxon>Fungi</taxon>
        <taxon>Dikarya</taxon>
        <taxon>Basidiomycota</taxon>
        <taxon>Agaricomycotina</taxon>
        <taxon>Agaricomycetes</taxon>
        <taxon>Agaricomycetidae</taxon>
        <taxon>Agaricales</taxon>
        <taxon>Marasmiineae</taxon>
        <taxon>Omphalotaceae</taxon>
        <taxon>Collybiopsis</taxon>
    </lineage>
</organism>
<accession>A0A8H5CIH1</accession>